<dbReference type="Gene3D" id="3.30.420.10">
    <property type="entry name" value="Ribonuclease H-like superfamily/Ribonuclease H"/>
    <property type="match status" value="1"/>
</dbReference>
<dbReference type="InterPro" id="IPR036397">
    <property type="entry name" value="RNaseH_sf"/>
</dbReference>
<organism evidence="3 4">
    <name type="scientific">Eumeta variegata</name>
    <name type="common">Bagworm moth</name>
    <name type="synonym">Eumeta japonica</name>
    <dbReference type="NCBI Taxonomy" id="151549"/>
    <lineage>
        <taxon>Eukaryota</taxon>
        <taxon>Metazoa</taxon>
        <taxon>Ecdysozoa</taxon>
        <taxon>Arthropoda</taxon>
        <taxon>Hexapoda</taxon>
        <taxon>Insecta</taxon>
        <taxon>Pterygota</taxon>
        <taxon>Neoptera</taxon>
        <taxon>Endopterygota</taxon>
        <taxon>Lepidoptera</taxon>
        <taxon>Glossata</taxon>
        <taxon>Ditrysia</taxon>
        <taxon>Tineoidea</taxon>
        <taxon>Psychidae</taxon>
        <taxon>Oiketicinae</taxon>
        <taxon>Eumeta</taxon>
    </lineage>
</organism>
<dbReference type="PANTHER" id="PTHR19303:SF71">
    <property type="entry name" value="ZINC FINGER PHD-TYPE DOMAIN-CONTAINING PROTEIN"/>
    <property type="match status" value="1"/>
</dbReference>
<keyword evidence="1" id="KW-0472">Membrane</keyword>
<gene>
    <name evidence="3" type="primary">POGK</name>
    <name evidence="3" type="ORF">EVAR_102081_1</name>
</gene>
<dbReference type="GO" id="GO:0003677">
    <property type="term" value="F:DNA binding"/>
    <property type="evidence" value="ECO:0007669"/>
    <property type="project" value="TreeGrafter"/>
</dbReference>
<accession>A0A4C1TZM1</accession>
<dbReference type="Pfam" id="PF03184">
    <property type="entry name" value="DDE_1"/>
    <property type="match status" value="1"/>
</dbReference>
<protein>
    <submittedName>
        <fullName evidence="3">Pogo transposable element with KRAB domain</fullName>
    </submittedName>
</protein>
<evidence type="ECO:0000313" key="3">
    <source>
        <dbReference type="EMBL" id="GBP19533.1"/>
    </source>
</evidence>
<feature type="domain" description="DDE-1" evidence="2">
    <location>
        <begin position="211"/>
        <end position="334"/>
    </location>
</feature>
<name>A0A4C1TZM1_EUMVA</name>
<dbReference type="GO" id="GO:0005634">
    <property type="term" value="C:nucleus"/>
    <property type="evidence" value="ECO:0007669"/>
    <property type="project" value="TreeGrafter"/>
</dbReference>
<dbReference type="AlphaFoldDB" id="A0A4C1TZM1"/>
<dbReference type="InterPro" id="IPR050863">
    <property type="entry name" value="CenT-Element_Derived"/>
</dbReference>
<dbReference type="STRING" id="151549.A0A4C1TZM1"/>
<proteinExistence type="predicted"/>
<dbReference type="OrthoDB" id="8191755at2759"/>
<dbReference type="Proteomes" id="UP000299102">
    <property type="component" value="Unassembled WGS sequence"/>
</dbReference>
<feature type="transmembrane region" description="Helical" evidence="1">
    <location>
        <begin position="211"/>
        <end position="231"/>
    </location>
</feature>
<dbReference type="InterPro" id="IPR004875">
    <property type="entry name" value="DDE_SF_endonuclease_dom"/>
</dbReference>
<sequence length="334" mass="38089">MPKIRHKSTNKAQFSFGTLSKIEALMSQGHSMISAAKAMNTPFSSLQKRLKKNNSSEPRLGRLPVFAAVVEKVLSDRIKYLSSIFYGVTAIQIRKAAYQYAEELKISHNFDKSAKMAGRDWLDGFLKRNSISVRKPKATSINRITTFSKEEVQLFYRLLVDLMNKYKFAPNNIYNRDETGISTVQVPGKILSPKGMKRVGSITSWERRKNITLLCGMSAVGGFVPPMFIFLRKGMTLQLEKDIPAGTIYKCSDNGWINEHLFFEWLQHFAMYTKPSSQAPVLLILDNHASHTSLMMYDFCKQNNTHMLSLPPHTSHRMQPLDFTFFGPLKAIYK</sequence>
<evidence type="ECO:0000313" key="4">
    <source>
        <dbReference type="Proteomes" id="UP000299102"/>
    </source>
</evidence>
<evidence type="ECO:0000256" key="1">
    <source>
        <dbReference type="SAM" id="Phobius"/>
    </source>
</evidence>
<keyword evidence="1" id="KW-0812">Transmembrane</keyword>
<keyword evidence="1" id="KW-1133">Transmembrane helix</keyword>
<evidence type="ECO:0000259" key="2">
    <source>
        <dbReference type="Pfam" id="PF03184"/>
    </source>
</evidence>
<comment type="caution">
    <text evidence="3">The sequence shown here is derived from an EMBL/GenBank/DDBJ whole genome shotgun (WGS) entry which is preliminary data.</text>
</comment>
<reference evidence="3 4" key="1">
    <citation type="journal article" date="2019" name="Commun. Biol.">
        <title>The bagworm genome reveals a unique fibroin gene that provides high tensile strength.</title>
        <authorList>
            <person name="Kono N."/>
            <person name="Nakamura H."/>
            <person name="Ohtoshi R."/>
            <person name="Tomita M."/>
            <person name="Numata K."/>
            <person name="Arakawa K."/>
        </authorList>
    </citation>
    <scope>NUCLEOTIDE SEQUENCE [LARGE SCALE GENOMIC DNA]</scope>
</reference>
<dbReference type="PANTHER" id="PTHR19303">
    <property type="entry name" value="TRANSPOSON"/>
    <property type="match status" value="1"/>
</dbReference>
<keyword evidence="4" id="KW-1185">Reference proteome</keyword>
<dbReference type="EMBL" id="BGZK01000109">
    <property type="protein sequence ID" value="GBP19533.1"/>
    <property type="molecule type" value="Genomic_DNA"/>
</dbReference>